<dbReference type="RefSeq" id="WP_249658139.1">
    <property type="nucleotide sequence ID" value="NZ_JAMFMA010000003.1"/>
</dbReference>
<dbReference type="InterPro" id="IPR018577">
    <property type="entry name" value="Restrct_endonuc_II_Bpu10I"/>
</dbReference>
<name>A0ABT0PU86_9FLAO</name>
<protein>
    <submittedName>
        <fullName evidence="1">Bpu10I family restriction endonuclease</fullName>
        <ecNumber evidence="1">3.1.21.-</ecNumber>
    </submittedName>
</protein>
<dbReference type="EMBL" id="JAMFMA010000003">
    <property type="protein sequence ID" value="MCL6274949.1"/>
    <property type="molecule type" value="Genomic_DNA"/>
</dbReference>
<sequence>MSLPTPHLDKLKAALENEKLPANEKPRLQQAIQKYNQWIADISNIDNDSESLIPDLIQLFNDYKFYIDYDLIFCSPNDFLYRQKGQLKLDNTVIEEFLPHLTSKKFPSLNNTIVFGPRKCFSAMYFKSTLNDTKKGGGVEIRTKDQDFAIAKKLFIRTSHNDTFTEYETKDAYLGYVTSECKTNLDKTMFQEANATAHDVKTAIPGSKYFLLCEWLDMTPVSTAPTDIDEVLILRKAKRISSNIRKNYSTSAGRVANADSFKNYLESNPYDANVFTRFLNHIESMLNDEDPEEGSVLTDGYF</sequence>
<keyword evidence="1" id="KW-0540">Nuclease</keyword>
<accession>A0ABT0PU86</accession>
<dbReference type="Proteomes" id="UP001203607">
    <property type="component" value="Unassembled WGS sequence"/>
</dbReference>
<keyword evidence="1" id="KW-0378">Hydrolase</keyword>
<evidence type="ECO:0000313" key="1">
    <source>
        <dbReference type="EMBL" id="MCL6274949.1"/>
    </source>
</evidence>
<reference evidence="1 2" key="1">
    <citation type="submission" date="2022-05" db="EMBL/GenBank/DDBJ databases">
        <authorList>
            <person name="Park J.-S."/>
        </authorList>
    </citation>
    <scope>NUCLEOTIDE SEQUENCE [LARGE SCALE GENOMIC DNA]</scope>
    <source>
        <strain evidence="1 2">2012CJ35-5</strain>
    </source>
</reference>
<dbReference type="EC" id="3.1.21.-" evidence="1"/>
<comment type="caution">
    <text evidence="1">The sequence shown here is derived from an EMBL/GenBank/DDBJ whole genome shotgun (WGS) entry which is preliminary data.</text>
</comment>
<dbReference type="GO" id="GO:0004519">
    <property type="term" value="F:endonuclease activity"/>
    <property type="evidence" value="ECO:0007669"/>
    <property type="project" value="UniProtKB-KW"/>
</dbReference>
<keyword evidence="1" id="KW-0255">Endonuclease</keyword>
<keyword evidence="2" id="KW-1185">Reference proteome</keyword>
<dbReference type="Pfam" id="PF09549">
    <property type="entry name" value="RE_Bpu10I"/>
    <property type="match status" value="1"/>
</dbReference>
<gene>
    <name evidence="1" type="ORF">M3P19_13085</name>
</gene>
<dbReference type="GO" id="GO:0016787">
    <property type="term" value="F:hydrolase activity"/>
    <property type="evidence" value="ECO:0007669"/>
    <property type="project" value="UniProtKB-KW"/>
</dbReference>
<evidence type="ECO:0000313" key="2">
    <source>
        <dbReference type="Proteomes" id="UP001203607"/>
    </source>
</evidence>
<organism evidence="1 2">
    <name type="scientific">Flagellimonas spongiicola</name>
    <dbReference type="NCBI Taxonomy" id="2942208"/>
    <lineage>
        <taxon>Bacteria</taxon>
        <taxon>Pseudomonadati</taxon>
        <taxon>Bacteroidota</taxon>
        <taxon>Flavobacteriia</taxon>
        <taxon>Flavobacteriales</taxon>
        <taxon>Flavobacteriaceae</taxon>
        <taxon>Flagellimonas</taxon>
    </lineage>
</organism>
<proteinExistence type="predicted"/>